<dbReference type="NCBIfam" id="NF010181">
    <property type="entry name" value="PRK13660.1"/>
    <property type="match status" value="1"/>
</dbReference>
<organism evidence="1 2">
    <name type="scientific">Limosilactobacillus coleohominis</name>
    <dbReference type="NCBI Taxonomy" id="181675"/>
    <lineage>
        <taxon>Bacteria</taxon>
        <taxon>Bacillati</taxon>
        <taxon>Bacillota</taxon>
        <taxon>Bacilli</taxon>
        <taxon>Lactobacillales</taxon>
        <taxon>Lactobacillaceae</taxon>
        <taxon>Limosilactobacillus</taxon>
    </lineage>
</organism>
<keyword evidence="2" id="KW-1185">Reference proteome</keyword>
<dbReference type="InterPro" id="IPR010697">
    <property type="entry name" value="YspA"/>
</dbReference>
<dbReference type="EMBL" id="JACJKU010000002">
    <property type="protein sequence ID" value="MBM6939953.1"/>
    <property type="molecule type" value="Genomic_DNA"/>
</dbReference>
<accession>A0ABS2GVP8</accession>
<proteinExistence type="predicted"/>
<reference evidence="1 2" key="1">
    <citation type="journal article" date="2021" name="Sci. Rep.">
        <title>The distribution of antibiotic resistance genes in chicken gut microbiota commensals.</title>
        <authorList>
            <person name="Juricova H."/>
            <person name="Matiasovicova J."/>
            <person name="Kubasova T."/>
            <person name="Cejkova D."/>
            <person name="Rychlik I."/>
        </authorList>
    </citation>
    <scope>NUCLEOTIDE SEQUENCE [LARGE SCALE GENOMIC DNA]</scope>
    <source>
        <strain evidence="1 2">An574</strain>
    </source>
</reference>
<dbReference type="PANTHER" id="PTHR38440">
    <property type="entry name" value="UPF0398 PROTEIN YPSA"/>
    <property type="match status" value="1"/>
</dbReference>
<gene>
    <name evidence="1" type="ORF">H5975_00360</name>
</gene>
<evidence type="ECO:0000313" key="1">
    <source>
        <dbReference type="EMBL" id="MBM6939953.1"/>
    </source>
</evidence>
<comment type="caution">
    <text evidence="1">The sequence shown here is derived from an EMBL/GenBank/DDBJ whole genome shotgun (WGS) entry which is preliminary data.</text>
</comment>
<dbReference type="SUPFAM" id="SSF102405">
    <property type="entry name" value="MCP/YpsA-like"/>
    <property type="match status" value="1"/>
</dbReference>
<dbReference type="PIRSF" id="PIRSF021290">
    <property type="entry name" value="DUF1273"/>
    <property type="match status" value="1"/>
</dbReference>
<dbReference type="PANTHER" id="PTHR38440:SF1">
    <property type="entry name" value="UPF0398 PROTEIN SPR0331"/>
    <property type="match status" value="1"/>
</dbReference>
<sequence length="194" mass="22956">MRRLWITGYSSYELAVFKDYDPKIKVIKNVLKNELTQRLDSSEDEFWLISGPQMGVERWAIEVGNTLKKDYPQLKTSIMEPYLKVAERWNEQNQVKLATALKNVDFHAPVSNQPYQSPQQLRNYQQFMLDHSDSLLIIFDPDRESEGEQTSKPSWDYRAARKYQEHRDYEIQTITFDDLQDAATELAEQEHPDY</sequence>
<dbReference type="Pfam" id="PF06908">
    <property type="entry name" value="YpsA"/>
    <property type="match status" value="1"/>
</dbReference>
<dbReference type="RefSeq" id="WP_204784417.1">
    <property type="nucleotide sequence ID" value="NZ_JACJKU010000002.1"/>
</dbReference>
<dbReference type="Gene3D" id="3.40.50.450">
    <property type="match status" value="1"/>
</dbReference>
<dbReference type="Proteomes" id="UP000785625">
    <property type="component" value="Unassembled WGS sequence"/>
</dbReference>
<evidence type="ECO:0000313" key="2">
    <source>
        <dbReference type="Proteomes" id="UP000785625"/>
    </source>
</evidence>
<name>A0ABS2GVP8_9LACO</name>
<protein>
    <submittedName>
        <fullName evidence="1">DUF1273 domain-containing protein</fullName>
    </submittedName>
</protein>